<accession>A0ABR2LQ63</accession>
<gene>
    <name evidence="3" type="ORF">KSP40_PGU011391</name>
</gene>
<dbReference type="EMBL" id="JBBWWR010000016">
    <property type="protein sequence ID" value="KAK8947581.1"/>
    <property type="molecule type" value="Genomic_DNA"/>
</dbReference>
<protein>
    <submittedName>
        <fullName evidence="3">Uncharacterized protein</fullName>
    </submittedName>
</protein>
<evidence type="ECO:0000256" key="2">
    <source>
        <dbReference type="SAM" id="Phobius"/>
    </source>
</evidence>
<name>A0ABR2LQ63_9ASPA</name>
<keyword evidence="2" id="KW-0472">Membrane</keyword>
<feature type="transmembrane region" description="Helical" evidence="2">
    <location>
        <begin position="53"/>
        <end position="72"/>
    </location>
</feature>
<sequence>MHPTKSKTIFSISSPLHPSRQSKPPALLINPNARRYPVAGTGSPYYLTMLRNFLLSAIVLSVSIPLAAPHGITAMRRREAVRLAPTSASLRITSQGPLLSMVTPMSGWRRWL</sequence>
<keyword evidence="2" id="KW-1133">Transmembrane helix</keyword>
<dbReference type="Proteomes" id="UP001412067">
    <property type="component" value="Unassembled WGS sequence"/>
</dbReference>
<feature type="region of interest" description="Disordered" evidence="1">
    <location>
        <begin position="1"/>
        <end position="27"/>
    </location>
</feature>
<evidence type="ECO:0000313" key="4">
    <source>
        <dbReference type="Proteomes" id="UP001412067"/>
    </source>
</evidence>
<keyword evidence="4" id="KW-1185">Reference proteome</keyword>
<evidence type="ECO:0000313" key="3">
    <source>
        <dbReference type="EMBL" id="KAK8947581.1"/>
    </source>
</evidence>
<keyword evidence="2" id="KW-0812">Transmembrane</keyword>
<proteinExistence type="predicted"/>
<comment type="caution">
    <text evidence="3">The sequence shown here is derived from an EMBL/GenBank/DDBJ whole genome shotgun (WGS) entry which is preliminary data.</text>
</comment>
<feature type="compositionally biased region" description="Polar residues" evidence="1">
    <location>
        <begin position="1"/>
        <end position="22"/>
    </location>
</feature>
<evidence type="ECO:0000256" key="1">
    <source>
        <dbReference type="SAM" id="MobiDB-lite"/>
    </source>
</evidence>
<organism evidence="3 4">
    <name type="scientific">Platanthera guangdongensis</name>
    <dbReference type="NCBI Taxonomy" id="2320717"/>
    <lineage>
        <taxon>Eukaryota</taxon>
        <taxon>Viridiplantae</taxon>
        <taxon>Streptophyta</taxon>
        <taxon>Embryophyta</taxon>
        <taxon>Tracheophyta</taxon>
        <taxon>Spermatophyta</taxon>
        <taxon>Magnoliopsida</taxon>
        <taxon>Liliopsida</taxon>
        <taxon>Asparagales</taxon>
        <taxon>Orchidaceae</taxon>
        <taxon>Orchidoideae</taxon>
        <taxon>Orchideae</taxon>
        <taxon>Orchidinae</taxon>
        <taxon>Platanthera</taxon>
    </lineage>
</organism>
<reference evidence="3 4" key="1">
    <citation type="journal article" date="2022" name="Nat. Plants">
        <title>Genomes of leafy and leafless Platanthera orchids illuminate the evolution of mycoheterotrophy.</title>
        <authorList>
            <person name="Li M.H."/>
            <person name="Liu K.W."/>
            <person name="Li Z."/>
            <person name="Lu H.C."/>
            <person name="Ye Q.L."/>
            <person name="Zhang D."/>
            <person name="Wang J.Y."/>
            <person name="Li Y.F."/>
            <person name="Zhong Z.M."/>
            <person name="Liu X."/>
            <person name="Yu X."/>
            <person name="Liu D.K."/>
            <person name="Tu X.D."/>
            <person name="Liu B."/>
            <person name="Hao Y."/>
            <person name="Liao X.Y."/>
            <person name="Jiang Y.T."/>
            <person name="Sun W.H."/>
            <person name="Chen J."/>
            <person name="Chen Y.Q."/>
            <person name="Ai Y."/>
            <person name="Zhai J.W."/>
            <person name="Wu S.S."/>
            <person name="Zhou Z."/>
            <person name="Hsiao Y.Y."/>
            <person name="Wu W.L."/>
            <person name="Chen Y.Y."/>
            <person name="Lin Y.F."/>
            <person name="Hsu J.L."/>
            <person name="Li C.Y."/>
            <person name="Wang Z.W."/>
            <person name="Zhao X."/>
            <person name="Zhong W.Y."/>
            <person name="Ma X.K."/>
            <person name="Ma L."/>
            <person name="Huang J."/>
            <person name="Chen G.Z."/>
            <person name="Huang M.Z."/>
            <person name="Huang L."/>
            <person name="Peng D.H."/>
            <person name="Luo Y.B."/>
            <person name="Zou S.Q."/>
            <person name="Chen S.P."/>
            <person name="Lan S."/>
            <person name="Tsai W.C."/>
            <person name="Van de Peer Y."/>
            <person name="Liu Z.J."/>
        </authorList>
    </citation>
    <scope>NUCLEOTIDE SEQUENCE [LARGE SCALE GENOMIC DNA]</scope>
    <source>
        <strain evidence="3">Lor288</strain>
    </source>
</reference>